<organism evidence="1 3">
    <name type="scientific">Spirodela intermedia</name>
    <name type="common">Intermediate duckweed</name>
    <dbReference type="NCBI Taxonomy" id="51605"/>
    <lineage>
        <taxon>Eukaryota</taxon>
        <taxon>Viridiplantae</taxon>
        <taxon>Streptophyta</taxon>
        <taxon>Embryophyta</taxon>
        <taxon>Tracheophyta</taxon>
        <taxon>Spermatophyta</taxon>
        <taxon>Magnoliopsida</taxon>
        <taxon>Liliopsida</taxon>
        <taxon>Araceae</taxon>
        <taxon>Lemnoideae</taxon>
        <taxon>Spirodela</taxon>
    </lineage>
</organism>
<evidence type="ECO:0000313" key="3">
    <source>
        <dbReference type="Proteomes" id="UP001189122"/>
    </source>
</evidence>
<dbReference type="EMBL" id="CACRZD030000138">
    <property type="protein sequence ID" value="CAA6674714.1"/>
    <property type="molecule type" value="Genomic_DNA"/>
</dbReference>
<protein>
    <submittedName>
        <fullName evidence="1">Uncharacterized protein</fullName>
    </submittedName>
</protein>
<dbReference type="EMBL" id="CACRZD030000090">
    <property type="protein sequence ID" value="CAA6674228.1"/>
    <property type="molecule type" value="Genomic_DNA"/>
</dbReference>
<evidence type="ECO:0000313" key="2">
    <source>
        <dbReference type="EMBL" id="CAA6674714.1"/>
    </source>
</evidence>
<gene>
    <name evidence="1" type="ORF">SI7747_UN020586</name>
    <name evidence="2" type="ORF">SI7747_UN021072</name>
</gene>
<dbReference type="Proteomes" id="UP001189122">
    <property type="component" value="Unassembled WGS sequence"/>
</dbReference>
<keyword evidence="3" id="KW-1185">Reference proteome</keyword>
<name>A0ABN7EB36_SPIIN</name>
<reference evidence="1 3" key="1">
    <citation type="submission" date="2019-12" db="EMBL/GenBank/DDBJ databases">
        <authorList>
            <person name="Scholz U."/>
            <person name="Mascher M."/>
            <person name="Fiebig A."/>
        </authorList>
    </citation>
    <scope>NUCLEOTIDE SEQUENCE [LARGE SCALE GENOMIC DNA]</scope>
</reference>
<comment type="caution">
    <text evidence="1">The sequence shown here is derived from an EMBL/GenBank/DDBJ whole genome shotgun (WGS) entry which is preliminary data.</text>
</comment>
<accession>A0ABN7EB36</accession>
<proteinExistence type="predicted"/>
<evidence type="ECO:0000313" key="1">
    <source>
        <dbReference type="EMBL" id="CAA6674228.1"/>
    </source>
</evidence>
<sequence length="19" mass="2395">MSRSFIFRFVQQEEALHRI</sequence>